<evidence type="ECO:0000313" key="2">
    <source>
        <dbReference type="Proteomes" id="UP000050509"/>
    </source>
</evidence>
<gene>
    <name evidence="1" type="ORF">SE17_06355</name>
</gene>
<sequence>MPDIQYLGHSCFRLRGRDGTVICDPYDRSVGLDIGKPAAHIVTVSHQHPDHANVAAVKPLRERMFLIEGPGEYEVGGISVTGVRTFHDKQKGAERGSNTVYVIHMDDIVFCHLGDLGHELTTHQIDEIGNVDVLFIPVGGDETIGPAEAVSIISQIEPRIVIPMHYALNEQRSFEHDLASVDKFVHEVGLKDVVPEEKLNITSNNLPSEAEETRFVIMKPST</sequence>
<keyword evidence="2" id="KW-1185">Reference proteome</keyword>
<dbReference type="GO" id="GO:0016787">
    <property type="term" value="F:hydrolase activity"/>
    <property type="evidence" value="ECO:0007669"/>
    <property type="project" value="UniProtKB-KW"/>
</dbReference>
<organism evidence="1 2">
    <name type="scientific">Kouleothrix aurantiaca</name>
    <dbReference type="NCBI Taxonomy" id="186479"/>
    <lineage>
        <taxon>Bacteria</taxon>
        <taxon>Bacillati</taxon>
        <taxon>Chloroflexota</taxon>
        <taxon>Chloroflexia</taxon>
        <taxon>Chloroflexales</taxon>
        <taxon>Roseiflexineae</taxon>
        <taxon>Roseiflexaceae</taxon>
        <taxon>Kouleothrix</taxon>
    </lineage>
</organism>
<dbReference type="PANTHER" id="PTHR39189">
    <property type="entry name" value="UPF0173 METAL-DEPENDENT HYDROLASE YTKL"/>
    <property type="match status" value="1"/>
</dbReference>
<dbReference type="AlphaFoldDB" id="A0A0P9D4I1"/>
<accession>A0A0P9D4I1</accession>
<dbReference type="PATRIC" id="fig|186479.3.peg.1443"/>
<dbReference type="InterPro" id="IPR036866">
    <property type="entry name" value="RibonucZ/Hydroxyglut_hydro"/>
</dbReference>
<dbReference type="Proteomes" id="UP000050509">
    <property type="component" value="Unassembled WGS sequence"/>
</dbReference>
<dbReference type="EMBL" id="LJCR01000134">
    <property type="protein sequence ID" value="KPV53999.1"/>
    <property type="molecule type" value="Genomic_DNA"/>
</dbReference>
<reference evidence="1 2" key="1">
    <citation type="submission" date="2015-09" db="EMBL/GenBank/DDBJ databases">
        <title>Draft genome sequence of Kouleothrix aurantiaca JCM 19913.</title>
        <authorList>
            <person name="Hemp J."/>
        </authorList>
    </citation>
    <scope>NUCLEOTIDE SEQUENCE [LARGE SCALE GENOMIC DNA]</scope>
    <source>
        <strain evidence="1 2">COM-B</strain>
    </source>
</reference>
<protein>
    <submittedName>
        <fullName evidence="1">Zn-dependent hydrolase</fullName>
    </submittedName>
</protein>
<dbReference type="SUPFAM" id="SSF56281">
    <property type="entry name" value="Metallo-hydrolase/oxidoreductase"/>
    <property type="match status" value="1"/>
</dbReference>
<dbReference type="Pfam" id="PF13483">
    <property type="entry name" value="Lactamase_B_3"/>
    <property type="match status" value="1"/>
</dbReference>
<dbReference type="Gene3D" id="3.60.15.10">
    <property type="entry name" value="Ribonuclease Z/Hydroxyacylglutathione hydrolase-like"/>
    <property type="match status" value="1"/>
</dbReference>
<evidence type="ECO:0000313" key="1">
    <source>
        <dbReference type="EMBL" id="KPV53999.1"/>
    </source>
</evidence>
<keyword evidence="1" id="KW-0378">Hydrolase</keyword>
<name>A0A0P9D4I1_9CHLR</name>
<proteinExistence type="predicted"/>
<comment type="caution">
    <text evidence="1">The sequence shown here is derived from an EMBL/GenBank/DDBJ whole genome shotgun (WGS) entry which is preliminary data.</text>
</comment>
<dbReference type="PANTHER" id="PTHR39189:SF1">
    <property type="entry name" value="UPF0173 METAL-DEPENDENT HYDROLASE YTKL"/>
    <property type="match status" value="1"/>
</dbReference>